<keyword evidence="1" id="KW-0812">Transmembrane</keyword>
<sequence>MKARDGFSLVLFLLLPTLLPAKISRIGLLYPVSESDGPVLLFPVKEGYTPESAIDEYITELATIGPRCWGNLPRATQPQTLFMHRNFVPFSARDGAGNATSDEGVRMLVLANRIGHMCPSDPFPYVRQKLTAWGAVAHVLPIRLDLVLGDEELKELEGFLIENYHGLVAIGGADIHPEVYGEEQNDGYHPLQGVCRRRGNPIRSGDSSAGDRGDVDIGPLRYFREIDEFERDLLQTWMKVDQGTVFGICRGHQLLSVILGGDLTSDIASMHPQKVRHRAPAVDECEDQDQATSGKSSWHVMKLLDKSNILYKTLGKTEILVNSRHHQAIMFPETQDIKSARVVGVTDDVIEAMELDGGRGFTVQFHPEDMQTEDGDRVIKAMVDTTRARARARSPSRFPPPSTCTCTCPANTCPFDGNGTAEQQQPASSGAGDRERKTAELWRALRDFVWLATVAALLLMANMFARILWPPVSMAFGGGGGGQCGVVSSEPPQAHVVAACG</sequence>
<feature type="signal peptide" evidence="2">
    <location>
        <begin position="1"/>
        <end position="21"/>
    </location>
</feature>
<reference evidence="3" key="1">
    <citation type="submission" date="2021-01" db="EMBL/GenBank/DDBJ databases">
        <authorList>
            <person name="Corre E."/>
            <person name="Pelletier E."/>
            <person name="Niang G."/>
            <person name="Scheremetjew M."/>
            <person name="Finn R."/>
            <person name="Kale V."/>
            <person name="Holt S."/>
            <person name="Cochrane G."/>
            <person name="Meng A."/>
            <person name="Brown T."/>
            <person name="Cohen L."/>
        </authorList>
    </citation>
    <scope>NUCLEOTIDE SEQUENCE</scope>
    <source>
        <strain evidence="3">CCCM811</strain>
    </source>
</reference>
<dbReference type="GO" id="GO:0016811">
    <property type="term" value="F:hydrolase activity, acting on carbon-nitrogen (but not peptide) bonds, in linear amides"/>
    <property type="evidence" value="ECO:0007669"/>
    <property type="project" value="InterPro"/>
</dbReference>
<dbReference type="Gene3D" id="3.40.50.880">
    <property type="match status" value="1"/>
</dbReference>
<dbReference type="InterPro" id="IPR011697">
    <property type="entry name" value="Peptidase_C26"/>
</dbReference>
<proteinExistence type="predicted"/>
<keyword evidence="1" id="KW-0472">Membrane</keyword>
<dbReference type="EMBL" id="HBIV01040263">
    <property type="protein sequence ID" value="CAE0676749.1"/>
    <property type="molecule type" value="Transcribed_RNA"/>
</dbReference>
<dbReference type="InterPro" id="IPR029062">
    <property type="entry name" value="Class_I_gatase-like"/>
</dbReference>
<dbReference type="GO" id="GO:0005829">
    <property type="term" value="C:cytosol"/>
    <property type="evidence" value="ECO:0007669"/>
    <property type="project" value="TreeGrafter"/>
</dbReference>
<feature type="chain" id="PRO_5031504230" description="Glutamine amidotransferase domain-containing protein" evidence="2">
    <location>
        <begin position="22"/>
        <end position="501"/>
    </location>
</feature>
<name>A0A7S3ZA23_9EUKA</name>
<accession>A0A7S3ZA23</accession>
<organism evidence="3">
    <name type="scientific">Lotharella globosa</name>
    <dbReference type="NCBI Taxonomy" id="91324"/>
    <lineage>
        <taxon>Eukaryota</taxon>
        <taxon>Sar</taxon>
        <taxon>Rhizaria</taxon>
        <taxon>Cercozoa</taxon>
        <taxon>Chlorarachniophyceae</taxon>
        <taxon>Lotharella</taxon>
    </lineage>
</organism>
<dbReference type="AlphaFoldDB" id="A0A7S3ZA23"/>
<feature type="transmembrane region" description="Helical" evidence="1">
    <location>
        <begin position="448"/>
        <end position="469"/>
    </location>
</feature>
<evidence type="ECO:0008006" key="4">
    <source>
        <dbReference type="Google" id="ProtNLM"/>
    </source>
</evidence>
<protein>
    <recommendedName>
        <fullName evidence="4">Glutamine amidotransferase domain-containing protein</fullName>
    </recommendedName>
</protein>
<evidence type="ECO:0000313" key="3">
    <source>
        <dbReference type="EMBL" id="CAE0676749.1"/>
    </source>
</evidence>
<dbReference type="PANTHER" id="PTHR43235:SF1">
    <property type="entry name" value="GLUTAMINE AMIDOTRANSFERASE PB2B2.05-RELATED"/>
    <property type="match status" value="1"/>
</dbReference>
<gene>
    <name evidence="3" type="ORF">LGLO00237_LOCUS28527</name>
</gene>
<dbReference type="SUPFAM" id="SSF52317">
    <property type="entry name" value="Class I glutamine amidotransferase-like"/>
    <property type="match status" value="1"/>
</dbReference>
<evidence type="ECO:0000256" key="2">
    <source>
        <dbReference type="SAM" id="SignalP"/>
    </source>
</evidence>
<keyword evidence="2" id="KW-0732">Signal</keyword>
<dbReference type="PANTHER" id="PTHR43235">
    <property type="entry name" value="GLUTAMINE AMIDOTRANSFERASE PB2B2.05-RELATED"/>
    <property type="match status" value="1"/>
</dbReference>
<dbReference type="InterPro" id="IPR044668">
    <property type="entry name" value="PuuD-like"/>
</dbReference>
<dbReference type="Pfam" id="PF07722">
    <property type="entry name" value="Peptidase_C26"/>
    <property type="match status" value="1"/>
</dbReference>
<dbReference type="PROSITE" id="PS51273">
    <property type="entry name" value="GATASE_TYPE_1"/>
    <property type="match status" value="1"/>
</dbReference>
<keyword evidence="1" id="KW-1133">Transmembrane helix</keyword>
<evidence type="ECO:0000256" key="1">
    <source>
        <dbReference type="SAM" id="Phobius"/>
    </source>
</evidence>